<evidence type="ECO:0000256" key="5">
    <source>
        <dbReference type="ARBA" id="ARBA00022833"/>
    </source>
</evidence>
<evidence type="ECO:0000313" key="8">
    <source>
        <dbReference type="EMBL" id="UVQ77102.1"/>
    </source>
</evidence>
<dbReference type="PROSITE" id="PS00758">
    <property type="entry name" value="ARGE_DAPE_CPG2_1"/>
    <property type="match status" value="1"/>
</dbReference>
<evidence type="ECO:0000256" key="2">
    <source>
        <dbReference type="ARBA" id="ARBA00022670"/>
    </source>
</evidence>
<reference evidence="8" key="2">
    <citation type="submission" date="2022-08" db="EMBL/GenBank/DDBJ databases">
        <title>Genome Sequencing of Bacteroides fragilis Group Isolates with Nanopore Technology.</title>
        <authorList>
            <person name="Tisza M.J."/>
            <person name="Smith D."/>
            <person name="Dekker J.P."/>
        </authorList>
    </citation>
    <scope>NUCLEOTIDE SEQUENCE</scope>
    <source>
        <strain evidence="8">BFG-527</strain>
    </source>
</reference>
<dbReference type="GO" id="GO:0008233">
    <property type="term" value="F:peptidase activity"/>
    <property type="evidence" value="ECO:0007669"/>
    <property type="project" value="UniProtKB-KW"/>
</dbReference>
<dbReference type="EMBL" id="CP103141">
    <property type="protein sequence ID" value="UVQ77102.1"/>
    <property type="molecule type" value="Genomic_DNA"/>
</dbReference>
<protein>
    <submittedName>
        <fullName evidence="8">M20/M25/M40 family metallo-hydrolase</fullName>
    </submittedName>
    <submittedName>
        <fullName evidence="7">Succinyl-diaminopimelate desuccinylase</fullName>
        <ecNumber evidence="7">3.5.1.18</ecNumber>
    </submittedName>
</protein>
<evidence type="ECO:0000256" key="3">
    <source>
        <dbReference type="ARBA" id="ARBA00022723"/>
    </source>
</evidence>
<keyword evidence="5" id="KW-0862">Zinc</keyword>
<keyword evidence="3" id="KW-0479">Metal-binding</keyword>
<proteinExistence type="inferred from homology"/>
<evidence type="ECO:0000256" key="4">
    <source>
        <dbReference type="ARBA" id="ARBA00022801"/>
    </source>
</evidence>
<dbReference type="RefSeq" id="WP_055271228.1">
    <property type="nucleotide sequence ID" value="NZ_CAXKYA010000033.1"/>
</dbReference>
<dbReference type="InterPro" id="IPR001261">
    <property type="entry name" value="ArgE/DapE_CS"/>
</dbReference>
<dbReference type="Pfam" id="PF07687">
    <property type="entry name" value="M20_dimer"/>
    <property type="match status" value="1"/>
</dbReference>
<keyword evidence="4 7" id="KW-0378">Hydrolase</keyword>
<dbReference type="Gene3D" id="3.40.630.10">
    <property type="entry name" value="Zn peptidases"/>
    <property type="match status" value="1"/>
</dbReference>
<evidence type="ECO:0000313" key="10">
    <source>
        <dbReference type="Proteomes" id="UP001060104"/>
    </source>
</evidence>
<dbReference type="InterPro" id="IPR047177">
    <property type="entry name" value="Pept_M20A"/>
</dbReference>
<dbReference type="Proteomes" id="UP000095606">
    <property type="component" value="Unassembled WGS sequence"/>
</dbReference>
<dbReference type="Gene3D" id="1.10.150.900">
    <property type="match status" value="1"/>
</dbReference>
<keyword evidence="10" id="KW-1185">Reference proteome</keyword>
<evidence type="ECO:0000256" key="1">
    <source>
        <dbReference type="ARBA" id="ARBA00006247"/>
    </source>
</evidence>
<dbReference type="GO" id="GO:0006508">
    <property type="term" value="P:proteolysis"/>
    <property type="evidence" value="ECO:0007669"/>
    <property type="project" value="UniProtKB-KW"/>
</dbReference>
<gene>
    <name evidence="7" type="primary">dapE_1</name>
    <name evidence="7" type="ORF">ERS852461_04407</name>
    <name evidence="8" type="ORF">NXY30_12370</name>
</gene>
<dbReference type="PANTHER" id="PTHR45962">
    <property type="entry name" value="N-FATTY-ACYL-AMINO ACID SYNTHASE/HYDROLASE PM20D1"/>
    <property type="match status" value="1"/>
</dbReference>
<evidence type="ECO:0000259" key="6">
    <source>
        <dbReference type="Pfam" id="PF07687"/>
    </source>
</evidence>
<dbReference type="InterPro" id="IPR011650">
    <property type="entry name" value="Peptidase_M20_dimer"/>
</dbReference>
<organism evidence="7 9">
    <name type="scientific">Bacteroides faecis</name>
    <dbReference type="NCBI Taxonomy" id="674529"/>
    <lineage>
        <taxon>Bacteria</taxon>
        <taxon>Pseudomonadati</taxon>
        <taxon>Bacteroidota</taxon>
        <taxon>Bacteroidia</taxon>
        <taxon>Bacteroidales</taxon>
        <taxon>Bacteroidaceae</taxon>
        <taxon>Bacteroides</taxon>
    </lineage>
</organism>
<name>A0A174U941_9BACE</name>
<dbReference type="EC" id="3.5.1.18" evidence="7"/>
<dbReference type="Gene3D" id="3.30.70.360">
    <property type="match status" value="1"/>
</dbReference>
<sequence length="514" mass="57318">MKMKKILAALFILLLILILVLVVRTVTYKFGKVTRNVDDKELVNTAPSEQSVRRFVGGIRIPTISNEVYEETDFKPFDEFMKYLADSYPEVYRVMDADTINTYGLVFHWKGRNSDLKPILFLSHYDVVPVVGYDPSTATVADTVFRFHDKPLPPIGTYSEKWDYPPFSGAVAGGRIYGRGTLDMKCMLFSLMEGADNLIAEGFQPERDIWFAFGQDEEVSGRQGAFNIAGYFKQKGLRFSAVYDEGGIIAAPGSAIESIQEPLALVGVGEKGFLTLRLTIKGMGGHSSMPPSKSSLVYAAEIIEKLNDNQFPAEIISPIAAFFDNVGGEMGFFSRMAIANQWLLEPLLLKTMEKSPASNALVRTTTAITMAKGSDAANVLASEAEVTVNFRILPGESVAGVIEHVKKLCEGYDVAIHVVSEREPSSISPENVRGFGIIKEEMAKIYPAAIVTSYITIGGTDSYKYQTVSDDIYRFLPICLNQYEQRTIHNENEYISLENFGKMQWYFKELMKNY</sequence>
<evidence type="ECO:0000313" key="9">
    <source>
        <dbReference type="Proteomes" id="UP000095606"/>
    </source>
</evidence>
<dbReference type="PANTHER" id="PTHR45962:SF1">
    <property type="entry name" value="N-FATTY-ACYL-AMINO ACID SYNTHASE_HYDROLASE PM20D1"/>
    <property type="match status" value="1"/>
</dbReference>
<dbReference type="EMBL" id="CZAE01000028">
    <property type="protein sequence ID" value="CUQ16170.1"/>
    <property type="molecule type" value="Genomic_DNA"/>
</dbReference>
<comment type="similarity">
    <text evidence="1">Belongs to the peptidase M20A family.</text>
</comment>
<feature type="domain" description="Peptidase M20 dimerisation" evidence="6">
    <location>
        <begin position="268"/>
        <end position="410"/>
    </location>
</feature>
<dbReference type="AlphaFoldDB" id="A0A174U941"/>
<dbReference type="InterPro" id="IPR002933">
    <property type="entry name" value="Peptidase_M20"/>
</dbReference>
<reference evidence="7 9" key="1">
    <citation type="submission" date="2015-09" db="EMBL/GenBank/DDBJ databases">
        <authorList>
            <consortium name="Pathogen Informatics"/>
        </authorList>
    </citation>
    <scope>NUCLEOTIDE SEQUENCE [LARGE SCALE GENOMIC DNA]</scope>
    <source>
        <strain evidence="7 9">2789STDY5834846</strain>
    </source>
</reference>
<keyword evidence="2" id="KW-0645">Protease</keyword>
<evidence type="ECO:0000313" key="7">
    <source>
        <dbReference type="EMBL" id="CUQ16170.1"/>
    </source>
</evidence>
<accession>A0A174U941</accession>
<dbReference type="Pfam" id="PF01546">
    <property type="entry name" value="Peptidase_M20"/>
    <property type="match status" value="1"/>
</dbReference>
<dbReference type="GeneID" id="69589283"/>
<dbReference type="InterPro" id="IPR036264">
    <property type="entry name" value="Bact_exopeptidase_dim_dom"/>
</dbReference>
<dbReference type="SUPFAM" id="SSF55031">
    <property type="entry name" value="Bacterial exopeptidase dimerisation domain"/>
    <property type="match status" value="1"/>
</dbReference>
<dbReference type="GO" id="GO:0046872">
    <property type="term" value="F:metal ion binding"/>
    <property type="evidence" value="ECO:0007669"/>
    <property type="project" value="UniProtKB-KW"/>
</dbReference>
<dbReference type="Proteomes" id="UP001060104">
    <property type="component" value="Chromosome"/>
</dbReference>
<accession>A0A642N389</accession>
<dbReference type="SUPFAM" id="SSF53187">
    <property type="entry name" value="Zn-dependent exopeptidases"/>
    <property type="match status" value="1"/>
</dbReference>
<dbReference type="GO" id="GO:0009014">
    <property type="term" value="F:succinyl-diaminopimelate desuccinylase activity"/>
    <property type="evidence" value="ECO:0007669"/>
    <property type="project" value="UniProtKB-EC"/>
</dbReference>